<evidence type="ECO:0000256" key="3">
    <source>
        <dbReference type="ARBA" id="ARBA00022989"/>
    </source>
</evidence>
<keyword evidence="3 5" id="KW-1133">Transmembrane helix</keyword>
<name>A0ABN7PFB6_TIMPD</name>
<dbReference type="InterPro" id="IPR036259">
    <property type="entry name" value="MFS_trans_sf"/>
</dbReference>
<dbReference type="SUPFAM" id="SSF103473">
    <property type="entry name" value="MFS general substrate transporter"/>
    <property type="match status" value="2"/>
</dbReference>
<keyword evidence="2 5" id="KW-0812">Transmembrane</keyword>
<evidence type="ECO:0000313" key="7">
    <source>
        <dbReference type="Proteomes" id="UP001153148"/>
    </source>
</evidence>
<protein>
    <submittedName>
        <fullName evidence="6">Uncharacterized protein</fullName>
    </submittedName>
</protein>
<feature type="transmembrane region" description="Helical" evidence="5">
    <location>
        <begin position="52"/>
        <end position="73"/>
    </location>
</feature>
<evidence type="ECO:0000313" key="6">
    <source>
        <dbReference type="EMBL" id="CAG2064150.1"/>
    </source>
</evidence>
<proteinExistence type="predicted"/>
<dbReference type="PANTHER" id="PTHR11662:SF455">
    <property type="entry name" value="GH23975P"/>
    <property type="match status" value="1"/>
</dbReference>
<dbReference type="Proteomes" id="UP001153148">
    <property type="component" value="Unassembled WGS sequence"/>
</dbReference>
<sequence>MPPGTLGVIWSVTWVYLVRDDPGQDPRISSQESSYLKEVLKQRTAPNQAVKYPWMGFVSSPAVWAIFVAHFVMDWGLFTSITQLPTFIRGKHFISITQLPTFIKGKHFISISQLPTFIKDTLKIDLEYIGYILATPYLVMIFVMQFTGRASDWLVGSNILSQTQTAEDRETEVRISVGRTEVVSFQNGLLYFQANAASPRSVAAVAVRLQPQSQVIVAAWTTHLKIKVSEYQRGGDQI</sequence>
<keyword evidence="7" id="KW-1185">Reference proteome</keyword>
<organism evidence="6 7">
    <name type="scientific">Timema podura</name>
    <name type="common">Walking stick</name>
    <dbReference type="NCBI Taxonomy" id="61482"/>
    <lineage>
        <taxon>Eukaryota</taxon>
        <taxon>Metazoa</taxon>
        <taxon>Ecdysozoa</taxon>
        <taxon>Arthropoda</taxon>
        <taxon>Hexapoda</taxon>
        <taxon>Insecta</taxon>
        <taxon>Pterygota</taxon>
        <taxon>Neoptera</taxon>
        <taxon>Polyneoptera</taxon>
        <taxon>Phasmatodea</taxon>
        <taxon>Timematodea</taxon>
        <taxon>Timematoidea</taxon>
        <taxon>Timematidae</taxon>
        <taxon>Timema</taxon>
    </lineage>
</organism>
<evidence type="ECO:0000256" key="5">
    <source>
        <dbReference type="SAM" id="Phobius"/>
    </source>
</evidence>
<keyword evidence="4 5" id="KW-0472">Membrane</keyword>
<dbReference type="EMBL" id="CAJPIN010031950">
    <property type="protein sequence ID" value="CAG2064150.1"/>
    <property type="molecule type" value="Genomic_DNA"/>
</dbReference>
<comment type="subcellular location">
    <subcellularLocation>
        <location evidence="1">Membrane</location>
        <topology evidence="1">Multi-pass membrane protein</topology>
    </subcellularLocation>
</comment>
<evidence type="ECO:0000256" key="1">
    <source>
        <dbReference type="ARBA" id="ARBA00004141"/>
    </source>
</evidence>
<accession>A0ABN7PFB6</accession>
<reference evidence="6" key="1">
    <citation type="submission" date="2021-03" db="EMBL/GenBank/DDBJ databases">
        <authorList>
            <person name="Tran Van P."/>
        </authorList>
    </citation>
    <scope>NUCLEOTIDE SEQUENCE</scope>
</reference>
<feature type="transmembrane region" description="Helical" evidence="5">
    <location>
        <begin position="128"/>
        <end position="147"/>
    </location>
</feature>
<comment type="caution">
    <text evidence="6">The sequence shown here is derived from an EMBL/GenBank/DDBJ whole genome shotgun (WGS) entry which is preliminary data.</text>
</comment>
<dbReference type="PANTHER" id="PTHR11662">
    <property type="entry name" value="SOLUTE CARRIER FAMILY 17"/>
    <property type="match status" value="1"/>
</dbReference>
<dbReference type="InterPro" id="IPR050382">
    <property type="entry name" value="MFS_Na/Anion_cotransporter"/>
</dbReference>
<gene>
    <name evidence="6" type="ORF">TPAB3V08_LOCUS11097</name>
</gene>
<evidence type="ECO:0000256" key="2">
    <source>
        <dbReference type="ARBA" id="ARBA00022692"/>
    </source>
</evidence>
<evidence type="ECO:0000256" key="4">
    <source>
        <dbReference type="ARBA" id="ARBA00023136"/>
    </source>
</evidence>